<dbReference type="RefSeq" id="WP_243799683.1">
    <property type="nucleotide sequence ID" value="NZ_JALHAT010000014.1"/>
</dbReference>
<dbReference type="Pfam" id="PF14497">
    <property type="entry name" value="GST_C_3"/>
    <property type="match status" value="1"/>
</dbReference>
<reference evidence="3" key="1">
    <citation type="submission" date="2022-03" db="EMBL/GenBank/DDBJ databases">
        <title>Identification of a novel bacterium isolated from mangrove sediments.</title>
        <authorList>
            <person name="Pan X."/>
        </authorList>
    </citation>
    <scope>NUCLEOTIDE SEQUENCE</scope>
    <source>
        <strain evidence="3">B2637</strain>
    </source>
</reference>
<feature type="region of interest" description="Disordered" evidence="1">
    <location>
        <begin position="245"/>
        <end position="265"/>
    </location>
</feature>
<evidence type="ECO:0000256" key="1">
    <source>
        <dbReference type="SAM" id="MobiDB-lite"/>
    </source>
</evidence>
<evidence type="ECO:0000313" key="3">
    <source>
        <dbReference type="EMBL" id="MCJ1961009.1"/>
    </source>
</evidence>
<dbReference type="InterPro" id="IPR004046">
    <property type="entry name" value="GST_C"/>
</dbReference>
<dbReference type="PANTHER" id="PTHR43968:SF6">
    <property type="entry name" value="GLUTATHIONE S-TRANSFERASE OMEGA"/>
    <property type="match status" value="1"/>
</dbReference>
<accession>A0ABT0ACW4</accession>
<dbReference type="PROSITE" id="PS50405">
    <property type="entry name" value="GST_CTER"/>
    <property type="match status" value="1"/>
</dbReference>
<sequence>MATILYHGEPNGPSLAVLAAMAETGADTALDIECHAMDLLGGKRHTLPGVTKPLARDMGVEGEGPVLVIDGEAMTESVFLAQFFDEVGDGTSLQPDDAYAHWEMMMWCRQITERLSPAASLLGNLATSHQRLEALSEDAFAAQVEPIVSADLKVRWDLVRDGEADDAQLKDCEAKVMQAVERCEKQLADGREWLMGALTIADFETFAWLVGMESIVPEAFKGKSETQAWMKRVKARPSVQAALARATSEAPERSWAPGPEINRWG</sequence>
<dbReference type="InterPro" id="IPR010987">
    <property type="entry name" value="Glutathione-S-Trfase_C-like"/>
</dbReference>
<evidence type="ECO:0000313" key="4">
    <source>
        <dbReference type="Proteomes" id="UP001162802"/>
    </source>
</evidence>
<dbReference type="InterPro" id="IPR050983">
    <property type="entry name" value="GST_Omega/HSP26"/>
</dbReference>
<proteinExistence type="predicted"/>
<organism evidence="3 4">
    <name type="scientific">Novosphingobium mangrovi</name>
    <name type="common">ex Hu et al. 2023</name>
    <dbReference type="NCBI Taxonomy" id="2930094"/>
    <lineage>
        <taxon>Bacteria</taxon>
        <taxon>Pseudomonadati</taxon>
        <taxon>Pseudomonadota</taxon>
        <taxon>Alphaproteobacteria</taxon>
        <taxon>Sphingomonadales</taxon>
        <taxon>Sphingomonadaceae</taxon>
        <taxon>Novosphingobium</taxon>
    </lineage>
</organism>
<dbReference type="CDD" id="cd00570">
    <property type="entry name" value="GST_N_family"/>
    <property type="match status" value="1"/>
</dbReference>
<keyword evidence="4" id="KW-1185">Reference proteome</keyword>
<dbReference type="Gene3D" id="1.20.1050.10">
    <property type="match status" value="1"/>
</dbReference>
<dbReference type="InterPro" id="IPR036282">
    <property type="entry name" value="Glutathione-S-Trfase_C_sf"/>
</dbReference>
<dbReference type="EMBL" id="JALHAT010000014">
    <property type="protein sequence ID" value="MCJ1961009.1"/>
    <property type="molecule type" value="Genomic_DNA"/>
</dbReference>
<dbReference type="PANTHER" id="PTHR43968">
    <property type="match status" value="1"/>
</dbReference>
<gene>
    <name evidence="3" type="ORF">MTR65_09985</name>
</gene>
<protein>
    <submittedName>
        <fullName evidence="3">Glutathione binding-like protein</fullName>
    </submittedName>
</protein>
<dbReference type="Gene3D" id="3.40.30.10">
    <property type="entry name" value="Glutaredoxin"/>
    <property type="match status" value="1"/>
</dbReference>
<feature type="domain" description="GST C-terminal" evidence="2">
    <location>
        <begin position="97"/>
        <end position="258"/>
    </location>
</feature>
<dbReference type="Proteomes" id="UP001162802">
    <property type="component" value="Unassembled WGS sequence"/>
</dbReference>
<name>A0ABT0ACW4_9SPHN</name>
<evidence type="ECO:0000259" key="2">
    <source>
        <dbReference type="PROSITE" id="PS50405"/>
    </source>
</evidence>
<dbReference type="SUPFAM" id="SSF47616">
    <property type="entry name" value="GST C-terminal domain-like"/>
    <property type="match status" value="1"/>
</dbReference>
<comment type="caution">
    <text evidence="3">The sequence shown here is derived from an EMBL/GenBank/DDBJ whole genome shotgun (WGS) entry which is preliminary data.</text>
</comment>